<dbReference type="Proteomes" id="UP000240912">
    <property type="component" value="Unassembled WGS sequence"/>
</dbReference>
<dbReference type="GO" id="GO:0019150">
    <property type="term" value="F:D-ribulokinase activity"/>
    <property type="evidence" value="ECO:0007669"/>
    <property type="project" value="TreeGrafter"/>
</dbReference>
<gene>
    <name evidence="9" type="ORF">C7T94_10610</name>
</gene>
<evidence type="ECO:0000256" key="5">
    <source>
        <dbReference type="ARBA" id="ARBA00022935"/>
    </source>
</evidence>
<dbReference type="GO" id="GO:0005524">
    <property type="term" value="F:ATP binding"/>
    <property type="evidence" value="ECO:0007669"/>
    <property type="project" value="UniProtKB-KW"/>
</dbReference>
<dbReference type="InterPro" id="IPR000577">
    <property type="entry name" value="Carb_kinase_FGGY"/>
</dbReference>
<evidence type="ECO:0000256" key="2">
    <source>
        <dbReference type="ARBA" id="ARBA00022741"/>
    </source>
</evidence>
<dbReference type="EMBL" id="PYLS01000005">
    <property type="protein sequence ID" value="PST83062.1"/>
    <property type="molecule type" value="Genomic_DNA"/>
</dbReference>
<evidence type="ECO:0000256" key="6">
    <source>
        <dbReference type="ARBA" id="ARBA00023277"/>
    </source>
</evidence>
<reference evidence="9 10" key="1">
    <citation type="submission" date="2018-03" db="EMBL/GenBank/DDBJ databases">
        <authorList>
            <person name="Keele B.F."/>
        </authorList>
    </citation>
    <scope>NUCLEOTIDE SEQUENCE [LARGE SCALE GENOMIC DNA]</scope>
    <source>
        <strain evidence="9 10">YL28-9</strain>
    </source>
</reference>
<dbReference type="Pfam" id="PF02782">
    <property type="entry name" value="FGGY_C"/>
    <property type="match status" value="1"/>
</dbReference>
<evidence type="ECO:0000313" key="10">
    <source>
        <dbReference type="Proteomes" id="UP000240912"/>
    </source>
</evidence>
<dbReference type="AlphaFoldDB" id="A0A2T3HKT6"/>
<comment type="caution">
    <text evidence="9">The sequence shown here is derived from an EMBL/GenBank/DDBJ whole genome shotgun (WGS) entry which is preliminary data.</text>
</comment>
<feature type="domain" description="Carbohydrate kinase FGGY N-terminal" evidence="7">
    <location>
        <begin position="7"/>
        <end position="282"/>
    </location>
</feature>
<evidence type="ECO:0000256" key="3">
    <source>
        <dbReference type="ARBA" id="ARBA00022777"/>
    </source>
</evidence>
<feature type="domain" description="Carbohydrate kinase FGGY C-terminal" evidence="8">
    <location>
        <begin position="292"/>
        <end position="507"/>
    </location>
</feature>
<evidence type="ECO:0000256" key="1">
    <source>
        <dbReference type="ARBA" id="ARBA00022679"/>
    </source>
</evidence>
<keyword evidence="4" id="KW-0067">ATP-binding</keyword>
<dbReference type="PANTHER" id="PTHR43435">
    <property type="entry name" value="RIBULOKINASE"/>
    <property type="match status" value="1"/>
</dbReference>
<dbReference type="GO" id="GO:0019569">
    <property type="term" value="P:L-arabinose catabolic process to D-xylulose 5-phosphate"/>
    <property type="evidence" value="ECO:0007669"/>
    <property type="project" value="InterPro"/>
</dbReference>
<keyword evidence="10" id="KW-1185">Reference proteome</keyword>
<sequence>MISNDFCIGVDFGTDSVRSIIVDAHSGTELSSAVYVYPRWADGLYCDPAQNQFRQHPRDYIEGLEQTIKKCLLQAGPTVQSNIMAISVDTTGSTPVAVDESGTPLALLPAFENNPNAMFVLWKDHTAVAEALEINQHARTLRPDFTAYSGGIYSSEWFWSKLLHVLREDPQVRNACYTWVEHCDWVPFLLTGGRSADHLRRGVCAAGHKGLWAAEHGGFPPDSFFSSLDPLLKGYAAGMQKTLYTSDQAAGTLSEEWAQRLGLSARVVVGIGAIDAHMGAVGGEIEPYHLSKVIGTSTCDMLVAPGNEVGGTLVRGICGQVQGSIIPGMIGMEAGQSAFGDAYAWFKNLLTWPLQHLLAKAESLDAGQARMLMQTLSDQVLSELSRQAGQIVPDEQSEVAIDWLNGRRTPDANQLLKAAVSGLSLASDAPRIFRALVESTCFGARKISDRFVAEGIPVKGLIGVGGIAKKSPFVMQMLADVMGMPIRIHHSEQTCALGAAMFAATAAGIYPQVEEAMAAMGKGFDLEYKPDPQRQALYDQRFKKYEALCAFAETQTLEP</sequence>
<dbReference type="InterPro" id="IPR005929">
    <property type="entry name" value="Ribulokinase"/>
</dbReference>
<dbReference type="Gene3D" id="1.20.58.2240">
    <property type="match status" value="1"/>
</dbReference>
<dbReference type="InterPro" id="IPR018484">
    <property type="entry name" value="FGGY_N"/>
</dbReference>
<evidence type="ECO:0000259" key="7">
    <source>
        <dbReference type="Pfam" id="PF00370"/>
    </source>
</evidence>
<dbReference type="GO" id="GO:0005737">
    <property type="term" value="C:cytoplasm"/>
    <property type="evidence" value="ECO:0007669"/>
    <property type="project" value="TreeGrafter"/>
</dbReference>
<dbReference type="PANTHER" id="PTHR43435:SF4">
    <property type="entry name" value="FGGY CARBOHYDRATE KINASE DOMAIN-CONTAINING PROTEIN"/>
    <property type="match status" value="1"/>
</dbReference>
<dbReference type="NCBIfam" id="NF003154">
    <property type="entry name" value="PRK04123.1"/>
    <property type="match status" value="1"/>
</dbReference>
<keyword evidence="6" id="KW-0119">Carbohydrate metabolism</keyword>
<organism evidence="9 10">
    <name type="scientific">Pedobacter yulinensis</name>
    <dbReference type="NCBI Taxonomy" id="2126353"/>
    <lineage>
        <taxon>Bacteria</taxon>
        <taxon>Pseudomonadati</taxon>
        <taxon>Bacteroidota</taxon>
        <taxon>Sphingobacteriia</taxon>
        <taxon>Sphingobacteriales</taxon>
        <taxon>Sphingobacteriaceae</taxon>
        <taxon>Pedobacter</taxon>
    </lineage>
</organism>
<dbReference type="SUPFAM" id="SSF53067">
    <property type="entry name" value="Actin-like ATPase domain"/>
    <property type="match status" value="2"/>
</dbReference>
<dbReference type="CDD" id="cd07781">
    <property type="entry name" value="ASKHA_NBD_FGGY_L-RBK"/>
    <property type="match status" value="1"/>
</dbReference>
<dbReference type="InterPro" id="IPR043129">
    <property type="entry name" value="ATPase_NBD"/>
</dbReference>
<dbReference type="InterPro" id="IPR018485">
    <property type="entry name" value="FGGY_C"/>
</dbReference>
<dbReference type="Pfam" id="PF00370">
    <property type="entry name" value="FGGY_N"/>
    <property type="match status" value="1"/>
</dbReference>
<accession>A0A2T3HKT6</accession>
<keyword evidence="1" id="KW-0808">Transferase</keyword>
<dbReference type="PIRSF" id="PIRSF000538">
    <property type="entry name" value="GlpK"/>
    <property type="match status" value="1"/>
</dbReference>
<name>A0A2T3HKT6_9SPHI</name>
<evidence type="ECO:0000259" key="8">
    <source>
        <dbReference type="Pfam" id="PF02782"/>
    </source>
</evidence>
<dbReference type="Gene3D" id="3.30.420.40">
    <property type="match status" value="1"/>
</dbReference>
<keyword evidence="2" id="KW-0547">Nucleotide-binding</keyword>
<proteinExistence type="predicted"/>
<protein>
    <submittedName>
        <fullName evidence="9">Ribulokinase</fullName>
    </submittedName>
</protein>
<keyword evidence="3 9" id="KW-0418">Kinase</keyword>
<keyword evidence="5" id="KW-0054">Arabinose catabolism</keyword>
<dbReference type="GO" id="GO:0008741">
    <property type="term" value="F:ribulokinase activity"/>
    <property type="evidence" value="ECO:0007669"/>
    <property type="project" value="InterPro"/>
</dbReference>
<dbReference type="OrthoDB" id="9805576at2"/>
<dbReference type="RefSeq" id="WP_107215322.1">
    <property type="nucleotide sequence ID" value="NZ_KZ686269.1"/>
</dbReference>
<evidence type="ECO:0000313" key="9">
    <source>
        <dbReference type="EMBL" id="PST83062.1"/>
    </source>
</evidence>
<evidence type="ECO:0000256" key="4">
    <source>
        <dbReference type="ARBA" id="ARBA00022840"/>
    </source>
</evidence>